<evidence type="ECO:0000259" key="4">
    <source>
        <dbReference type="Pfam" id="PF00149"/>
    </source>
</evidence>
<keyword evidence="3" id="KW-0472">Membrane</keyword>
<reference evidence="5 6" key="1">
    <citation type="submission" date="2019-06" db="EMBL/GenBank/DDBJ databases">
        <title>Genome sequencing of plant associated microbes to promote plant fitness in Sorghum bicolor and Oryza sativa.</title>
        <authorList>
            <person name="Coleman-Derr D."/>
        </authorList>
    </citation>
    <scope>NUCLEOTIDE SEQUENCE [LARGE SCALE GENOMIC DNA]</scope>
    <source>
        <strain evidence="5 6">KV-663</strain>
    </source>
</reference>
<dbReference type="AlphaFoldDB" id="A0A543HA45"/>
<dbReference type="Pfam" id="PF00149">
    <property type="entry name" value="Metallophos"/>
    <property type="match status" value="1"/>
</dbReference>
<keyword evidence="1" id="KW-0479">Metal-binding</keyword>
<accession>A0A543HA45</accession>
<feature type="transmembrane region" description="Helical" evidence="3">
    <location>
        <begin position="107"/>
        <end position="127"/>
    </location>
</feature>
<keyword evidence="3" id="KW-0812">Transmembrane</keyword>
<keyword evidence="6" id="KW-1185">Reference proteome</keyword>
<name>A0A543HA45_9MICO</name>
<dbReference type="OrthoDB" id="9780884at2"/>
<dbReference type="RefSeq" id="WP_141847341.1">
    <property type="nucleotide sequence ID" value="NZ_VFPM01000005.1"/>
</dbReference>
<feature type="transmembrane region" description="Helical" evidence="3">
    <location>
        <begin position="66"/>
        <end position="95"/>
    </location>
</feature>
<gene>
    <name evidence="5" type="ORF">FBY41_4508</name>
</gene>
<dbReference type="GO" id="GO:0016020">
    <property type="term" value="C:membrane"/>
    <property type="evidence" value="ECO:0007669"/>
    <property type="project" value="GOC"/>
</dbReference>
<dbReference type="InterPro" id="IPR029052">
    <property type="entry name" value="Metallo-depent_PP-like"/>
</dbReference>
<dbReference type="PANTHER" id="PTHR31302:SF31">
    <property type="entry name" value="PHOSPHODIESTERASE YAEI"/>
    <property type="match status" value="1"/>
</dbReference>
<keyword evidence="3" id="KW-1133">Transmembrane helix</keyword>
<dbReference type="InterPro" id="IPR051158">
    <property type="entry name" value="Metallophosphoesterase_sf"/>
</dbReference>
<dbReference type="PANTHER" id="PTHR31302">
    <property type="entry name" value="TRANSMEMBRANE PROTEIN WITH METALLOPHOSPHOESTERASE DOMAIN-RELATED"/>
    <property type="match status" value="1"/>
</dbReference>
<evidence type="ECO:0000313" key="5">
    <source>
        <dbReference type="EMBL" id="TQM55180.1"/>
    </source>
</evidence>
<dbReference type="CDD" id="cd07385">
    <property type="entry name" value="MPP_YkuE_C"/>
    <property type="match status" value="1"/>
</dbReference>
<feature type="transmembrane region" description="Helical" evidence="3">
    <location>
        <begin position="6"/>
        <end position="23"/>
    </location>
</feature>
<comment type="caution">
    <text evidence="5">The sequence shown here is derived from an EMBL/GenBank/DDBJ whole genome shotgun (WGS) entry which is preliminary data.</text>
</comment>
<protein>
    <recommendedName>
        <fullName evidence="4">Calcineurin-like phosphoesterase domain-containing protein</fullName>
    </recommendedName>
</protein>
<dbReference type="InterPro" id="IPR004843">
    <property type="entry name" value="Calcineurin-like_PHP"/>
</dbReference>
<dbReference type="SUPFAM" id="SSF56300">
    <property type="entry name" value="Metallo-dependent phosphatases"/>
    <property type="match status" value="1"/>
</dbReference>
<proteinExistence type="predicted"/>
<feature type="domain" description="Calcineurin-like phosphoesterase" evidence="4">
    <location>
        <begin position="152"/>
        <end position="318"/>
    </location>
</feature>
<evidence type="ECO:0000256" key="1">
    <source>
        <dbReference type="ARBA" id="ARBA00022723"/>
    </source>
</evidence>
<feature type="transmembrane region" description="Helical" evidence="3">
    <location>
        <begin position="35"/>
        <end position="54"/>
    </location>
</feature>
<keyword evidence="2" id="KW-0378">Hydrolase</keyword>
<evidence type="ECO:0000256" key="2">
    <source>
        <dbReference type="ARBA" id="ARBA00022801"/>
    </source>
</evidence>
<dbReference type="GO" id="GO:0009245">
    <property type="term" value="P:lipid A biosynthetic process"/>
    <property type="evidence" value="ECO:0007669"/>
    <property type="project" value="TreeGrafter"/>
</dbReference>
<organism evidence="5 6">
    <name type="scientific">Humibacillus xanthopallidus</name>
    <dbReference type="NCBI Taxonomy" id="412689"/>
    <lineage>
        <taxon>Bacteria</taxon>
        <taxon>Bacillati</taxon>
        <taxon>Actinomycetota</taxon>
        <taxon>Actinomycetes</taxon>
        <taxon>Micrococcales</taxon>
        <taxon>Intrasporangiaceae</taxon>
        <taxon>Humibacillus</taxon>
    </lineage>
</organism>
<evidence type="ECO:0000313" key="6">
    <source>
        <dbReference type="Proteomes" id="UP000316747"/>
    </source>
</evidence>
<dbReference type="Gene3D" id="3.60.21.10">
    <property type="match status" value="1"/>
</dbReference>
<sequence length="375" mass="39785">MSIFVIVVAAVLALLTFLLYRRLAVAPDLPTRGRWAVALVLGLLWAAALLAFAMQAGVIDPHRARWLAWLGMTWLVAAWYLLLGTLVLGFAALLASLSSSPRPRRRLLRVGTPVVVVAALGATAYGLHEAAMPTVTPVTVTSQQLPEGFDGLRVALVTDLHVGPVRDASFTQRVVDEVNAQRPDVVVLGGDLVDGKVSQVSDALAPLAGLEAPLGVFAVSGNHEFISQEADAWLTYWETLGITVLRNENVALRRQSDTIRIAGVHDETGTGADAADVDGALGSAPAGGFTILVAHQPRQALDAQGRGIDLQLSGHTHGGQVWPFRYAVRLQQPVIDGVRMVGDVPVLTSRGAGAWGPPARVMAPPEIPLITLRRG</sequence>
<evidence type="ECO:0000256" key="3">
    <source>
        <dbReference type="SAM" id="Phobius"/>
    </source>
</evidence>
<dbReference type="GO" id="GO:0046872">
    <property type="term" value="F:metal ion binding"/>
    <property type="evidence" value="ECO:0007669"/>
    <property type="project" value="UniProtKB-KW"/>
</dbReference>
<dbReference type="GO" id="GO:0008758">
    <property type="term" value="F:UDP-2,3-diacylglucosamine hydrolase activity"/>
    <property type="evidence" value="ECO:0007669"/>
    <property type="project" value="TreeGrafter"/>
</dbReference>
<dbReference type="Proteomes" id="UP000316747">
    <property type="component" value="Unassembled WGS sequence"/>
</dbReference>
<dbReference type="EMBL" id="VFPM01000005">
    <property type="protein sequence ID" value="TQM55180.1"/>
    <property type="molecule type" value="Genomic_DNA"/>
</dbReference>